<feature type="transmembrane region" description="Helical" evidence="1">
    <location>
        <begin position="101"/>
        <end position="124"/>
    </location>
</feature>
<dbReference type="OrthoDB" id="9772725at2"/>
<feature type="transmembrane region" description="Helical" evidence="1">
    <location>
        <begin position="260"/>
        <end position="285"/>
    </location>
</feature>
<evidence type="ECO:0000313" key="2">
    <source>
        <dbReference type="EMBL" id="GGF99051.1"/>
    </source>
</evidence>
<feature type="transmembrane region" description="Helical" evidence="1">
    <location>
        <begin position="363"/>
        <end position="386"/>
    </location>
</feature>
<feature type="transmembrane region" description="Helical" evidence="1">
    <location>
        <begin position="75"/>
        <end position="95"/>
    </location>
</feature>
<reference evidence="2" key="1">
    <citation type="journal article" date="2014" name="Int. J. Syst. Evol. Microbiol.">
        <title>Complete genome sequence of Corynebacterium casei LMG S-19264T (=DSM 44701T), isolated from a smear-ripened cheese.</title>
        <authorList>
            <consortium name="US DOE Joint Genome Institute (JGI-PGF)"/>
            <person name="Walter F."/>
            <person name="Albersmeier A."/>
            <person name="Kalinowski J."/>
            <person name="Ruckert C."/>
        </authorList>
    </citation>
    <scope>NUCLEOTIDE SEQUENCE</scope>
    <source>
        <strain evidence="2">CGMCC 1.15758</strain>
    </source>
</reference>
<feature type="transmembrane region" description="Helical" evidence="1">
    <location>
        <begin position="197"/>
        <end position="219"/>
    </location>
</feature>
<accession>A0A8J3E8I7</accession>
<keyword evidence="1" id="KW-0812">Transmembrane</keyword>
<keyword evidence="1" id="KW-0472">Membrane</keyword>
<protein>
    <recommendedName>
        <fullName evidence="4">MFS transporter</fullName>
    </recommendedName>
</protein>
<keyword evidence="1" id="KW-1133">Transmembrane helix</keyword>
<evidence type="ECO:0008006" key="4">
    <source>
        <dbReference type="Google" id="ProtNLM"/>
    </source>
</evidence>
<feature type="transmembrane region" description="Helical" evidence="1">
    <location>
        <begin position="47"/>
        <end position="66"/>
    </location>
</feature>
<evidence type="ECO:0000313" key="3">
    <source>
        <dbReference type="Proteomes" id="UP000636949"/>
    </source>
</evidence>
<proteinExistence type="predicted"/>
<dbReference type="EMBL" id="BMJS01000016">
    <property type="protein sequence ID" value="GGF99051.1"/>
    <property type="molecule type" value="Genomic_DNA"/>
</dbReference>
<feature type="transmembrane region" description="Helical" evidence="1">
    <location>
        <begin position="398"/>
        <end position="420"/>
    </location>
</feature>
<keyword evidence="3" id="KW-1185">Reference proteome</keyword>
<gene>
    <name evidence="2" type="ORF">GCM10010995_15400</name>
</gene>
<dbReference type="InterPro" id="IPR036259">
    <property type="entry name" value="MFS_trans_sf"/>
</dbReference>
<organism evidence="2 3">
    <name type="scientific">Cysteiniphilum litorale</name>
    <dbReference type="NCBI Taxonomy" id="2056700"/>
    <lineage>
        <taxon>Bacteria</taxon>
        <taxon>Pseudomonadati</taxon>
        <taxon>Pseudomonadota</taxon>
        <taxon>Gammaproteobacteria</taxon>
        <taxon>Thiotrichales</taxon>
        <taxon>Fastidiosibacteraceae</taxon>
        <taxon>Cysteiniphilum</taxon>
    </lineage>
</organism>
<feature type="transmembrane region" description="Helical" evidence="1">
    <location>
        <begin position="166"/>
        <end position="185"/>
    </location>
</feature>
<reference evidence="2" key="2">
    <citation type="submission" date="2020-09" db="EMBL/GenBank/DDBJ databases">
        <authorList>
            <person name="Sun Q."/>
            <person name="Zhou Y."/>
        </authorList>
    </citation>
    <scope>NUCLEOTIDE SEQUENCE</scope>
    <source>
        <strain evidence="2">CGMCC 1.15758</strain>
    </source>
</reference>
<evidence type="ECO:0000256" key="1">
    <source>
        <dbReference type="SAM" id="Phobius"/>
    </source>
</evidence>
<sequence length="462" mass="53242">MKLIKRPLFILLSMQFLFAIAYGMIYYSAYWYLFQNQPFTSTDILEILLHILAISGAIGVIASFIGKCIIDFKQLLYYSLIFQVVGCLLLAFNQYDLIRCGFAIYTVGYGFVVTCITILLDNYLMSINANENRTKIVFTWDILFFNGGMLVGCVIGLFVIDFGVLFIYGFLFCGLSLFVYLLGYNKITLYEKIRDKLFIRHLGIMAISAVLFLITLISFNKEWSFIGDSLIIISSIMLFTYFLVYMLRSNNLTKIKIRTFLHYLFYMIVFWSFYQLMPFLTSHILMFYSDNYFLGMEISLTSNGVGIINTMVITFFSLILPIIYKRVKVKYYISFQLSLLVMLISFSVMFYSTYVLSDLKIGLLFIISFVVLISLSEVLMVPLQYTIVKQVINTKDRVVFYSGVAFLLKSLSPVLSAQLFSGAVANIHKISTFSSFFFLICFALILCILLLKFYSSKRCIDV</sequence>
<comment type="caution">
    <text evidence="2">The sequence shown here is derived from an EMBL/GenBank/DDBJ whole genome shotgun (WGS) entry which is preliminary data.</text>
</comment>
<dbReference type="AlphaFoldDB" id="A0A8J3E8I7"/>
<dbReference type="RefSeq" id="WP_117003129.1">
    <property type="nucleotide sequence ID" value="NZ_BMJS01000016.1"/>
</dbReference>
<dbReference type="Gene3D" id="1.20.1250.20">
    <property type="entry name" value="MFS general substrate transporter like domains"/>
    <property type="match status" value="1"/>
</dbReference>
<feature type="transmembrane region" description="Helical" evidence="1">
    <location>
        <begin position="136"/>
        <end position="160"/>
    </location>
</feature>
<dbReference type="SUPFAM" id="SSF103473">
    <property type="entry name" value="MFS general substrate transporter"/>
    <property type="match status" value="1"/>
</dbReference>
<feature type="transmembrane region" description="Helical" evidence="1">
    <location>
        <begin position="305"/>
        <end position="324"/>
    </location>
</feature>
<feature type="transmembrane region" description="Helical" evidence="1">
    <location>
        <begin position="7"/>
        <end position="27"/>
    </location>
</feature>
<feature type="transmembrane region" description="Helical" evidence="1">
    <location>
        <begin position="432"/>
        <end position="451"/>
    </location>
</feature>
<feature type="transmembrane region" description="Helical" evidence="1">
    <location>
        <begin position="331"/>
        <end position="351"/>
    </location>
</feature>
<feature type="transmembrane region" description="Helical" evidence="1">
    <location>
        <begin position="225"/>
        <end position="248"/>
    </location>
</feature>
<name>A0A8J3E8I7_9GAMM</name>
<dbReference type="Proteomes" id="UP000636949">
    <property type="component" value="Unassembled WGS sequence"/>
</dbReference>